<name>A0AAV7AQC0_ENGPU</name>
<dbReference type="EMBL" id="WNYA01000007">
    <property type="protein sequence ID" value="KAG8563377.1"/>
    <property type="molecule type" value="Genomic_DNA"/>
</dbReference>
<comment type="caution">
    <text evidence="1">The sequence shown here is derived from an EMBL/GenBank/DDBJ whole genome shotgun (WGS) entry which is preliminary data.</text>
</comment>
<gene>
    <name evidence="1" type="ORF">GDO81_016042</name>
</gene>
<proteinExistence type="predicted"/>
<sequence>MQQCKTTVMVPTFVCFCFQSSFWNRKIVAFFQCTRVVAGAILSYALTSRVTSYITDNTKVVVSNVLEECVKCNKGVILQILS</sequence>
<reference evidence="1" key="1">
    <citation type="thesis" date="2020" institute="ProQuest LLC" country="789 East Eisenhower Parkway, Ann Arbor, MI, USA">
        <title>Comparative Genomics and Chromosome Evolution.</title>
        <authorList>
            <person name="Mudd A.B."/>
        </authorList>
    </citation>
    <scope>NUCLEOTIDE SEQUENCE</scope>
    <source>
        <strain evidence="1">237g6f4</strain>
        <tissue evidence="1">Blood</tissue>
    </source>
</reference>
<organism evidence="1 2">
    <name type="scientific">Engystomops pustulosus</name>
    <name type="common">Tungara frog</name>
    <name type="synonym">Physalaemus pustulosus</name>
    <dbReference type="NCBI Taxonomy" id="76066"/>
    <lineage>
        <taxon>Eukaryota</taxon>
        <taxon>Metazoa</taxon>
        <taxon>Chordata</taxon>
        <taxon>Craniata</taxon>
        <taxon>Vertebrata</taxon>
        <taxon>Euteleostomi</taxon>
        <taxon>Amphibia</taxon>
        <taxon>Batrachia</taxon>
        <taxon>Anura</taxon>
        <taxon>Neobatrachia</taxon>
        <taxon>Hyloidea</taxon>
        <taxon>Leptodactylidae</taxon>
        <taxon>Leiuperinae</taxon>
        <taxon>Engystomops</taxon>
    </lineage>
</organism>
<protein>
    <recommendedName>
        <fullName evidence="3">Secreted protein</fullName>
    </recommendedName>
</protein>
<accession>A0AAV7AQC0</accession>
<evidence type="ECO:0000313" key="2">
    <source>
        <dbReference type="Proteomes" id="UP000824782"/>
    </source>
</evidence>
<evidence type="ECO:0008006" key="3">
    <source>
        <dbReference type="Google" id="ProtNLM"/>
    </source>
</evidence>
<dbReference type="AlphaFoldDB" id="A0AAV7AQC0"/>
<evidence type="ECO:0000313" key="1">
    <source>
        <dbReference type="EMBL" id="KAG8563377.1"/>
    </source>
</evidence>
<dbReference type="Proteomes" id="UP000824782">
    <property type="component" value="Unassembled WGS sequence"/>
</dbReference>
<keyword evidence="2" id="KW-1185">Reference proteome</keyword>